<feature type="chain" id="PRO_5040247709" evidence="1">
    <location>
        <begin position="22"/>
        <end position="44"/>
    </location>
</feature>
<protein>
    <submittedName>
        <fullName evidence="2">Uncharacterized protein</fullName>
    </submittedName>
</protein>
<name>A0A9P9YCB5_9MUSC</name>
<evidence type="ECO:0000313" key="3">
    <source>
        <dbReference type="Proteomes" id="UP001059596"/>
    </source>
</evidence>
<organism evidence="2 3">
    <name type="scientific">Drosophila gunungcola</name>
    <name type="common">fruit fly</name>
    <dbReference type="NCBI Taxonomy" id="103775"/>
    <lineage>
        <taxon>Eukaryota</taxon>
        <taxon>Metazoa</taxon>
        <taxon>Ecdysozoa</taxon>
        <taxon>Arthropoda</taxon>
        <taxon>Hexapoda</taxon>
        <taxon>Insecta</taxon>
        <taxon>Pterygota</taxon>
        <taxon>Neoptera</taxon>
        <taxon>Endopterygota</taxon>
        <taxon>Diptera</taxon>
        <taxon>Brachycera</taxon>
        <taxon>Muscomorpha</taxon>
        <taxon>Ephydroidea</taxon>
        <taxon>Drosophilidae</taxon>
        <taxon>Drosophila</taxon>
        <taxon>Sophophora</taxon>
    </lineage>
</organism>
<dbReference type="EMBL" id="JAMKOV010000076">
    <property type="protein sequence ID" value="KAI8034323.1"/>
    <property type="molecule type" value="Genomic_DNA"/>
</dbReference>
<accession>A0A9P9YCB5</accession>
<comment type="caution">
    <text evidence="2">The sequence shown here is derived from an EMBL/GenBank/DDBJ whole genome shotgun (WGS) entry which is preliminary data.</text>
</comment>
<dbReference type="AlphaFoldDB" id="A0A9P9YCB5"/>
<keyword evidence="3" id="KW-1185">Reference proteome</keyword>
<proteinExistence type="predicted"/>
<gene>
    <name evidence="2" type="ORF">M5D96_012876</name>
</gene>
<keyword evidence="1" id="KW-0732">Signal</keyword>
<dbReference type="Proteomes" id="UP001059596">
    <property type="component" value="Unassembled WGS sequence"/>
</dbReference>
<sequence length="44" mass="5002">MTQMGFLMVVLCFALLAFCSGQGITENPYDRNCNKNIYCLFEDS</sequence>
<evidence type="ECO:0000313" key="2">
    <source>
        <dbReference type="EMBL" id="KAI8034323.1"/>
    </source>
</evidence>
<evidence type="ECO:0000256" key="1">
    <source>
        <dbReference type="SAM" id="SignalP"/>
    </source>
</evidence>
<feature type="signal peptide" evidence="1">
    <location>
        <begin position="1"/>
        <end position="21"/>
    </location>
</feature>
<reference evidence="2" key="1">
    <citation type="journal article" date="2023" name="Genome Biol. Evol.">
        <title>Long-read-based Genome Assembly of Drosophila gunungcola Reveals Fewer Chemosensory Genes in Flower-breeding Species.</title>
        <authorList>
            <person name="Negi A."/>
            <person name="Liao B.Y."/>
            <person name="Yeh S.D."/>
        </authorList>
    </citation>
    <scope>NUCLEOTIDE SEQUENCE</scope>
    <source>
        <strain evidence="2">Sukarami</strain>
    </source>
</reference>